<sequence>MSIKFSLVFLFFLIFAETLGQSSENDFVALRVYRIPQKRFLDQPLRVRARRYSYDRNCFFSPVQCNLLWHKQLRQFSDEQE</sequence>
<dbReference type="AlphaFoldDB" id="A0AAF3EQY0"/>
<reference evidence="3" key="1">
    <citation type="submission" date="2024-02" db="UniProtKB">
        <authorList>
            <consortium name="WormBaseParasite"/>
        </authorList>
    </citation>
    <scope>IDENTIFICATION</scope>
</reference>
<protein>
    <submittedName>
        <fullName evidence="3">Secreted protein</fullName>
    </submittedName>
</protein>
<dbReference type="Proteomes" id="UP000887575">
    <property type="component" value="Unassembled WGS sequence"/>
</dbReference>
<accession>A0AAF3EQY0</accession>
<proteinExistence type="predicted"/>
<dbReference type="WBParaSite" id="MBELARI_LOCUS16416">
    <property type="protein sequence ID" value="MBELARI_LOCUS16416"/>
    <property type="gene ID" value="MBELARI_LOCUS16416"/>
</dbReference>
<feature type="signal peptide" evidence="1">
    <location>
        <begin position="1"/>
        <end position="20"/>
    </location>
</feature>
<feature type="chain" id="PRO_5042140039" evidence="1">
    <location>
        <begin position="21"/>
        <end position="81"/>
    </location>
</feature>
<organism evidence="2 3">
    <name type="scientific">Mesorhabditis belari</name>
    <dbReference type="NCBI Taxonomy" id="2138241"/>
    <lineage>
        <taxon>Eukaryota</taxon>
        <taxon>Metazoa</taxon>
        <taxon>Ecdysozoa</taxon>
        <taxon>Nematoda</taxon>
        <taxon>Chromadorea</taxon>
        <taxon>Rhabditida</taxon>
        <taxon>Rhabditina</taxon>
        <taxon>Rhabditomorpha</taxon>
        <taxon>Rhabditoidea</taxon>
        <taxon>Rhabditidae</taxon>
        <taxon>Mesorhabditinae</taxon>
        <taxon>Mesorhabditis</taxon>
    </lineage>
</organism>
<keyword evidence="2" id="KW-1185">Reference proteome</keyword>
<evidence type="ECO:0000313" key="2">
    <source>
        <dbReference type="Proteomes" id="UP000887575"/>
    </source>
</evidence>
<keyword evidence="1" id="KW-0732">Signal</keyword>
<name>A0AAF3EQY0_9BILA</name>
<evidence type="ECO:0000313" key="3">
    <source>
        <dbReference type="WBParaSite" id="MBELARI_LOCUS16416"/>
    </source>
</evidence>
<evidence type="ECO:0000256" key="1">
    <source>
        <dbReference type="SAM" id="SignalP"/>
    </source>
</evidence>